<accession>W8S858</accession>
<gene>
    <name evidence="5" type="ORF">roselon_02838</name>
</gene>
<dbReference type="InterPro" id="IPR000595">
    <property type="entry name" value="cNMP-bd_dom"/>
</dbReference>
<dbReference type="SUPFAM" id="SSF46785">
    <property type="entry name" value="Winged helix' DNA-binding domain"/>
    <property type="match status" value="1"/>
</dbReference>
<dbReference type="Gene3D" id="2.60.120.10">
    <property type="entry name" value="Jelly Rolls"/>
    <property type="match status" value="1"/>
</dbReference>
<dbReference type="InterPro" id="IPR018490">
    <property type="entry name" value="cNMP-bd_dom_sf"/>
</dbReference>
<dbReference type="Proteomes" id="UP000019593">
    <property type="component" value="Chromosome"/>
</dbReference>
<proteinExistence type="predicted"/>
<dbReference type="PROSITE" id="PS51063">
    <property type="entry name" value="HTH_CRP_2"/>
    <property type="match status" value="1"/>
</dbReference>
<dbReference type="CDD" id="cd00038">
    <property type="entry name" value="CAP_ED"/>
    <property type="match status" value="1"/>
</dbReference>
<keyword evidence="6" id="KW-1185">Reference proteome</keyword>
<sequence>MKKDMVTHCQNCPLRGQSQFKSLPEEQLDFLRRFKAGEIKVEPGAQLLLQGSNSPQLFTALEGLGVRYKTLEDGRRQVINFVLPGDFVGLQAGVMKEMQHSVEASTAMTLCVFNRADLWSLFKAQPAIAFDLTWLAAIEESFLGEALAIVGQAPAETRIVWGLLRFHDRCRMAGLGDARGVPFPYRQQDLADALGLSLVHTNKTLQALRQRQILSLQDKRLRMLDLSRAKAMLDADLQQPAAPRPLI</sequence>
<dbReference type="RefSeq" id="WP_342665295.1">
    <property type="nucleotide sequence ID" value="NZ_CP004372.1"/>
</dbReference>
<dbReference type="InterPro" id="IPR014710">
    <property type="entry name" value="RmlC-like_jellyroll"/>
</dbReference>
<keyword evidence="1" id="KW-0805">Transcription regulation</keyword>
<dbReference type="KEGG" id="red:roselon_02838"/>
<reference evidence="5 6" key="1">
    <citation type="submission" date="2013-03" db="EMBL/GenBank/DDBJ databases">
        <authorList>
            <person name="Fiebig A."/>
            <person name="Goeker M."/>
            <person name="Klenk H.-P.P."/>
        </authorList>
    </citation>
    <scope>NUCLEOTIDE SEQUENCE [LARGE SCALE GENOMIC DNA]</scope>
    <source>
        <strain evidence="6">DSM 19469</strain>
    </source>
</reference>
<dbReference type="Pfam" id="PF00027">
    <property type="entry name" value="cNMP_binding"/>
    <property type="match status" value="1"/>
</dbReference>
<evidence type="ECO:0000259" key="4">
    <source>
        <dbReference type="PROSITE" id="PS51063"/>
    </source>
</evidence>
<organism evidence="5 6">
    <name type="scientific">Roseicyclus elongatus DSM 19469</name>
    <dbReference type="NCBI Taxonomy" id="1294273"/>
    <lineage>
        <taxon>Bacteria</taxon>
        <taxon>Pseudomonadati</taxon>
        <taxon>Pseudomonadota</taxon>
        <taxon>Alphaproteobacteria</taxon>
        <taxon>Rhodobacterales</taxon>
        <taxon>Roseobacteraceae</taxon>
        <taxon>Roseicyclus</taxon>
    </lineage>
</organism>
<dbReference type="InterPro" id="IPR036388">
    <property type="entry name" value="WH-like_DNA-bd_sf"/>
</dbReference>
<dbReference type="Gene3D" id="1.10.10.10">
    <property type="entry name" value="Winged helix-like DNA-binding domain superfamily/Winged helix DNA-binding domain"/>
    <property type="match status" value="1"/>
</dbReference>
<evidence type="ECO:0000313" key="6">
    <source>
        <dbReference type="Proteomes" id="UP000019593"/>
    </source>
</evidence>
<feature type="domain" description="HTH crp-type" evidence="4">
    <location>
        <begin position="153"/>
        <end position="227"/>
    </location>
</feature>
<keyword evidence="2" id="KW-0238">DNA-binding</keyword>
<evidence type="ECO:0000256" key="3">
    <source>
        <dbReference type="ARBA" id="ARBA00023163"/>
    </source>
</evidence>
<dbReference type="HOGENOM" id="CLU_075053_0_0_5"/>
<dbReference type="GO" id="GO:0006355">
    <property type="term" value="P:regulation of DNA-templated transcription"/>
    <property type="evidence" value="ECO:0007669"/>
    <property type="project" value="InterPro"/>
</dbReference>
<dbReference type="eggNOG" id="COG0664">
    <property type="taxonomic scope" value="Bacteria"/>
</dbReference>
<dbReference type="AlphaFoldDB" id="W8S858"/>
<dbReference type="EMBL" id="CP004372">
    <property type="protein sequence ID" value="AHM05136.1"/>
    <property type="molecule type" value="Genomic_DNA"/>
</dbReference>
<dbReference type="STRING" id="1294273.roselon_02838"/>
<dbReference type="PATRIC" id="fig|1294273.3.peg.2801"/>
<name>W8S858_9RHOB</name>
<protein>
    <submittedName>
        <fullName evidence="5">cAMP-binding protein</fullName>
    </submittedName>
</protein>
<dbReference type="InterPro" id="IPR012318">
    <property type="entry name" value="HTH_CRP"/>
</dbReference>
<evidence type="ECO:0000256" key="2">
    <source>
        <dbReference type="ARBA" id="ARBA00023125"/>
    </source>
</evidence>
<dbReference type="InterPro" id="IPR036390">
    <property type="entry name" value="WH_DNA-bd_sf"/>
</dbReference>
<dbReference type="Pfam" id="PF13545">
    <property type="entry name" value="HTH_Crp_2"/>
    <property type="match status" value="1"/>
</dbReference>
<evidence type="ECO:0000256" key="1">
    <source>
        <dbReference type="ARBA" id="ARBA00023015"/>
    </source>
</evidence>
<dbReference type="GO" id="GO:0003677">
    <property type="term" value="F:DNA binding"/>
    <property type="evidence" value="ECO:0007669"/>
    <property type="project" value="UniProtKB-KW"/>
</dbReference>
<keyword evidence="3" id="KW-0804">Transcription</keyword>
<evidence type="ECO:0000313" key="5">
    <source>
        <dbReference type="EMBL" id="AHM05136.1"/>
    </source>
</evidence>
<dbReference type="SUPFAM" id="SSF51206">
    <property type="entry name" value="cAMP-binding domain-like"/>
    <property type="match status" value="1"/>
</dbReference>
<dbReference type="SMART" id="SM00419">
    <property type="entry name" value="HTH_CRP"/>
    <property type="match status" value="1"/>
</dbReference>